<organism evidence="2 3">
    <name type="scientific">Allorhodopirellula heiligendammensis</name>
    <dbReference type="NCBI Taxonomy" id="2714739"/>
    <lineage>
        <taxon>Bacteria</taxon>
        <taxon>Pseudomonadati</taxon>
        <taxon>Planctomycetota</taxon>
        <taxon>Planctomycetia</taxon>
        <taxon>Pirellulales</taxon>
        <taxon>Pirellulaceae</taxon>
        <taxon>Allorhodopirellula</taxon>
    </lineage>
</organism>
<dbReference type="AlphaFoldDB" id="A0A5C6C2Y0"/>
<proteinExistence type="predicted"/>
<evidence type="ECO:0000259" key="1">
    <source>
        <dbReference type="Pfam" id="PF01814"/>
    </source>
</evidence>
<reference evidence="2 3" key="1">
    <citation type="journal article" date="2020" name="Antonie Van Leeuwenhoek">
        <title>Rhodopirellula heiligendammensis sp. nov., Rhodopirellula pilleata sp. nov., and Rhodopirellula solitaria sp. nov. isolated from natural or artificial marine surfaces in Northern Germany and California, USA, and emended description of the genus Rhodopirellula.</title>
        <authorList>
            <person name="Kallscheuer N."/>
            <person name="Wiegand S."/>
            <person name="Jogler M."/>
            <person name="Boedeker C."/>
            <person name="Peeters S.H."/>
            <person name="Rast P."/>
            <person name="Heuer A."/>
            <person name="Jetten M.S.M."/>
            <person name="Rohde M."/>
            <person name="Jogler C."/>
        </authorList>
    </citation>
    <scope>NUCLEOTIDE SEQUENCE [LARGE SCALE GENOMIC DNA]</scope>
    <source>
        <strain evidence="2 3">Poly21</strain>
    </source>
</reference>
<dbReference type="Proteomes" id="UP000319908">
    <property type="component" value="Unassembled WGS sequence"/>
</dbReference>
<dbReference type="Pfam" id="PF01814">
    <property type="entry name" value="Hemerythrin"/>
    <property type="match status" value="1"/>
</dbReference>
<gene>
    <name evidence="2" type="ORF">Poly21_06410</name>
</gene>
<name>A0A5C6C2Y0_9BACT</name>
<accession>A0A5C6C2Y0</accession>
<keyword evidence="3" id="KW-1185">Reference proteome</keyword>
<dbReference type="InterPro" id="IPR012312">
    <property type="entry name" value="Hemerythrin-like"/>
</dbReference>
<sequence length="169" mass="19096">MSRNSDPSRRLTVNAAFLKDIKDDNRDLKILIDRMRLLTQSREAAANHWPELLTLFSDLRDQLALHFGLEEAYGYFDEAIGTEAELSITADTLRSQHAVLFEEARHLAEAAADAHTGDTPIEGTTPEVTTAQERILHRFDEFLVQFHDHEEAELKLILDALDEDIGVGD</sequence>
<dbReference type="OrthoDB" id="276004at2"/>
<protein>
    <recommendedName>
        <fullName evidence="1">Hemerythrin-like domain-containing protein</fullName>
    </recommendedName>
</protein>
<evidence type="ECO:0000313" key="2">
    <source>
        <dbReference type="EMBL" id="TWU18478.1"/>
    </source>
</evidence>
<dbReference type="RefSeq" id="WP_146405522.1">
    <property type="nucleotide sequence ID" value="NZ_SJPU01000001.1"/>
</dbReference>
<feature type="domain" description="Hemerythrin-like" evidence="1">
    <location>
        <begin position="18"/>
        <end position="120"/>
    </location>
</feature>
<comment type="caution">
    <text evidence="2">The sequence shown here is derived from an EMBL/GenBank/DDBJ whole genome shotgun (WGS) entry which is preliminary data.</text>
</comment>
<dbReference type="EMBL" id="SJPU01000001">
    <property type="protein sequence ID" value="TWU18478.1"/>
    <property type="molecule type" value="Genomic_DNA"/>
</dbReference>
<evidence type="ECO:0000313" key="3">
    <source>
        <dbReference type="Proteomes" id="UP000319908"/>
    </source>
</evidence>